<proteinExistence type="predicted"/>
<evidence type="ECO:0000313" key="2">
    <source>
        <dbReference type="EMBL" id="ETA66568.1"/>
    </source>
</evidence>
<dbReference type="HOGENOM" id="CLU_961851_0_0_11"/>
<dbReference type="EMBL" id="AZAK01000001">
    <property type="protein sequence ID" value="ETA66568.1"/>
    <property type="molecule type" value="Genomic_DNA"/>
</dbReference>
<sequence>MLGKNFTSGLTYRDGNHWVRIKTRGPVITRGVDEPTVRLTIEEADGTTRRTKIYANHQYETRDDGTAAKRTRREWILPTGASINPHDYERRDIDLLPENPSSHHPSPVRQQLRAPTKPRRRRPRPASLSDRPARPRATTTGTSAAEPPPIVAVPENEYCDEACYWLPPNTHHVTAAQYAILEALSELLWVDAPAALWRDGELIEHDAPAGYTGNELAALVHGVEQANPRQVRALDRTIRELVQRRLIERTGGRCRLRGWECLHTRRRKTRRAIEQGGGRAFYAYVRHSA</sequence>
<dbReference type="RefSeq" id="WP_034267248.1">
    <property type="nucleotide sequence ID" value="NZ_KI632509.1"/>
</dbReference>
<evidence type="ECO:0000313" key="3">
    <source>
        <dbReference type="Proteomes" id="UP000054357"/>
    </source>
</evidence>
<evidence type="ECO:0000256" key="1">
    <source>
        <dbReference type="SAM" id="MobiDB-lite"/>
    </source>
</evidence>
<reference evidence="2 3" key="1">
    <citation type="submission" date="2013-08" db="EMBL/GenBank/DDBJ databases">
        <authorList>
            <consortium name="DOE Joint Genome Institute"/>
            <person name="Klenk H.-P."/>
            <person name="Huntemann M."/>
            <person name="Han J."/>
            <person name="Chen A."/>
            <person name="Kyrpides N."/>
            <person name="Mavromatis K."/>
            <person name="Markowitz V."/>
            <person name="Palaniappan K."/>
            <person name="Ivanova N."/>
            <person name="Schaumberg A."/>
            <person name="Pati A."/>
            <person name="Liolios K."/>
            <person name="Nordberg H.P."/>
            <person name="Cantor M.N."/>
            <person name="Hua S.X."/>
            <person name="Woyke T."/>
        </authorList>
    </citation>
    <scope>NUCLEOTIDE SEQUENCE [LARGE SCALE GENOMIC DNA]</scope>
    <source>
        <strain evidence="2 3">YIM 93223</strain>
    </source>
</reference>
<keyword evidence="3" id="KW-1185">Reference proteome</keyword>
<dbReference type="Proteomes" id="UP000054357">
    <property type="component" value="Unassembled WGS sequence"/>
</dbReference>
<feature type="region of interest" description="Disordered" evidence="1">
    <location>
        <begin position="81"/>
        <end position="149"/>
    </location>
</feature>
<comment type="caution">
    <text evidence="2">The sequence shown here is derived from an EMBL/GenBank/DDBJ whole genome shotgun (WGS) entry which is preliminary data.</text>
</comment>
<accession>W9DNL9</accession>
<organism evidence="2 3">
    <name type="scientific">Haloechinothrix halophila YIM 93223</name>
    <dbReference type="NCBI Taxonomy" id="592678"/>
    <lineage>
        <taxon>Bacteria</taxon>
        <taxon>Bacillati</taxon>
        <taxon>Actinomycetota</taxon>
        <taxon>Actinomycetes</taxon>
        <taxon>Pseudonocardiales</taxon>
        <taxon>Pseudonocardiaceae</taxon>
        <taxon>Haloechinothrix</taxon>
    </lineage>
</organism>
<gene>
    <name evidence="2" type="ORF">AmyhaDRAFT_0328</name>
</gene>
<dbReference type="OrthoDB" id="3700886at2"/>
<feature type="compositionally biased region" description="Low complexity" evidence="1">
    <location>
        <begin position="125"/>
        <end position="145"/>
    </location>
</feature>
<dbReference type="AlphaFoldDB" id="W9DNL9"/>
<dbReference type="PATRIC" id="fig|592678.3.peg.329"/>
<protein>
    <submittedName>
        <fullName evidence="2">Uncharacterized protein</fullName>
    </submittedName>
</protein>
<name>W9DNL9_9PSEU</name>